<dbReference type="EMBL" id="JACOII010000053">
    <property type="protein sequence ID" value="MBI6550103.1"/>
    <property type="molecule type" value="Genomic_DNA"/>
</dbReference>
<gene>
    <name evidence="2" type="ORF">H8A87_15660</name>
</gene>
<dbReference type="RefSeq" id="WP_198690863.1">
    <property type="nucleotide sequence ID" value="NZ_CAWPUD010000053.1"/>
</dbReference>
<proteinExistence type="predicted"/>
<evidence type="ECO:0000256" key="1">
    <source>
        <dbReference type="SAM" id="SignalP"/>
    </source>
</evidence>
<dbReference type="Gene3D" id="2.40.160.20">
    <property type="match status" value="1"/>
</dbReference>
<keyword evidence="1" id="KW-0732">Signal</keyword>
<evidence type="ECO:0000313" key="2">
    <source>
        <dbReference type="EMBL" id="MBI6550103.1"/>
    </source>
</evidence>
<evidence type="ECO:0000313" key="3">
    <source>
        <dbReference type="Proteomes" id="UP000696184"/>
    </source>
</evidence>
<feature type="chain" id="PRO_5045049733" evidence="1">
    <location>
        <begin position="23"/>
        <end position="101"/>
    </location>
</feature>
<keyword evidence="3" id="KW-1185">Reference proteome</keyword>
<feature type="signal peptide" evidence="1">
    <location>
        <begin position="1"/>
        <end position="22"/>
    </location>
</feature>
<sequence>MKKSIVVSALTTGLLFCSLAQAESKTISLGYAHIKPQDEKALKDAILNYRYELNNEWGILSSFTEDDGDNAIEQGEVIQKRISMGNYSCLPEYLVWPIPHK</sequence>
<protein>
    <submittedName>
        <fullName evidence="2">Uncharacterized protein</fullName>
    </submittedName>
</protein>
<organism evidence="2 3">
    <name type="scientific">Xenorhabdus lircayensis</name>
    <dbReference type="NCBI Taxonomy" id="2763499"/>
    <lineage>
        <taxon>Bacteria</taxon>
        <taxon>Pseudomonadati</taxon>
        <taxon>Pseudomonadota</taxon>
        <taxon>Gammaproteobacteria</taxon>
        <taxon>Enterobacterales</taxon>
        <taxon>Morganellaceae</taxon>
        <taxon>Xenorhabdus</taxon>
    </lineage>
</organism>
<name>A0ABS0UAY2_9GAMM</name>
<comment type="caution">
    <text evidence="2">The sequence shown here is derived from an EMBL/GenBank/DDBJ whole genome shotgun (WGS) entry which is preliminary data.</text>
</comment>
<dbReference type="Proteomes" id="UP000696184">
    <property type="component" value="Unassembled WGS sequence"/>
</dbReference>
<reference evidence="2 3" key="1">
    <citation type="submission" date="2020-08" db="EMBL/GenBank/DDBJ databases">
        <title>Description of Xenorhabdus lircayensis sp. nov., the symbiotic bacterium associated with the entomopathogenic nematode Steirnernema unicornum.</title>
        <authorList>
            <person name="Castaneda-Alvarez C."/>
            <person name="Prodan S."/>
            <person name="Zamorano A."/>
            <person name="San-Blas E."/>
            <person name="Aballay E."/>
        </authorList>
    </citation>
    <scope>NUCLEOTIDE SEQUENCE [LARGE SCALE GENOMIC DNA]</scope>
    <source>
        <strain evidence="2 3">VLS</strain>
    </source>
</reference>
<accession>A0ABS0UAY2</accession>